<dbReference type="EC" id="2.7.7.7" evidence="1"/>
<dbReference type="InterPro" id="IPR001098">
    <property type="entry name" value="DNA-dir_DNA_pol_A_palm_dom"/>
</dbReference>
<keyword evidence="5" id="KW-0269">Exonuclease</keyword>
<dbReference type="GO" id="GO:0004527">
    <property type="term" value="F:exonuclease activity"/>
    <property type="evidence" value="ECO:0007669"/>
    <property type="project" value="UniProtKB-KW"/>
</dbReference>
<feature type="domain" description="DNA-directed DNA polymerase family A palm" evidence="4">
    <location>
        <begin position="304"/>
        <end position="512"/>
    </location>
</feature>
<evidence type="ECO:0000313" key="5">
    <source>
        <dbReference type="EMBL" id="CCG03737.1"/>
    </source>
</evidence>
<dbReference type="Gene3D" id="3.30.70.370">
    <property type="match status" value="1"/>
</dbReference>
<keyword evidence="5" id="KW-0378">Hydrolase</keyword>
<dbReference type="EMBL" id="FO117623">
    <property type="protein sequence ID" value="CCG03737.1"/>
    <property type="molecule type" value="Genomic_DNA"/>
</dbReference>
<dbReference type="HOGENOM" id="CLU_035229_0_0_11"/>
<gene>
    <name evidence="5" type="ordered locus">BLASA_2866</name>
</gene>
<dbReference type="Pfam" id="PF00476">
    <property type="entry name" value="DNA_pol_A"/>
    <property type="match status" value="1"/>
</dbReference>
<keyword evidence="6" id="KW-1185">Reference proteome</keyword>
<evidence type="ECO:0000259" key="4">
    <source>
        <dbReference type="SMART" id="SM00482"/>
    </source>
</evidence>
<dbReference type="PANTHER" id="PTHR10133:SF27">
    <property type="entry name" value="DNA POLYMERASE NU"/>
    <property type="match status" value="1"/>
</dbReference>
<reference evidence="5 6" key="1">
    <citation type="journal article" date="2012" name="J. Bacteriol.">
        <title>Genome Sequence of Blastococcus saxobsidens DD2, a Stone-Inhabiting Bacterium.</title>
        <authorList>
            <person name="Chouaia B."/>
            <person name="Crotti E."/>
            <person name="Brusetti L."/>
            <person name="Daffonchio D."/>
            <person name="Essoussi I."/>
            <person name="Nouioui I."/>
            <person name="Sbissi I."/>
            <person name="Ghodhbane-Gtari F."/>
            <person name="Gtari M."/>
            <person name="Vacherie B."/>
            <person name="Barbe V."/>
            <person name="Medigue C."/>
            <person name="Gury J."/>
            <person name="Pujic P."/>
            <person name="Normand P."/>
        </authorList>
    </citation>
    <scope>NUCLEOTIDE SEQUENCE [LARGE SCALE GENOMIC DNA]</scope>
    <source>
        <strain evidence="5 6">DD2</strain>
    </source>
</reference>
<dbReference type="NCBIfam" id="NF011538">
    <property type="entry name" value="PRK14975.1-1"/>
    <property type="match status" value="1"/>
</dbReference>
<dbReference type="STRING" id="1146883.BLASA_2866"/>
<reference evidence="6" key="2">
    <citation type="submission" date="2012-02" db="EMBL/GenBank/DDBJ databases">
        <title>Complete genome sequence of Blastococcus saxobsidens strain DD2.</title>
        <authorList>
            <person name="Genoscope."/>
        </authorList>
    </citation>
    <scope>NUCLEOTIDE SEQUENCE [LARGE SCALE GENOMIC DNA]</scope>
    <source>
        <strain evidence="6">DD2</strain>
    </source>
</reference>
<dbReference type="GO" id="GO:0006261">
    <property type="term" value="P:DNA-templated DNA replication"/>
    <property type="evidence" value="ECO:0007669"/>
    <property type="project" value="InterPro"/>
</dbReference>
<dbReference type="GO" id="GO:0006302">
    <property type="term" value="P:double-strand break repair"/>
    <property type="evidence" value="ECO:0007669"/>
    <property type="project" value="TreeGrafter"/>
</dbReference>
<evidence type="ECO:0000256" key="2">
    <source>
        <dbReference type="ARBA" id="ARBA00022705"/>
    </source>
</evidence>
<dbReference type="AlphaFoldDB" id="H6RLL1"/>
<dbReference type="RefSeq" id="WP_014376620.1">
    <property type="nucleotide sequence ID" value="NC_016943.1"/>
</dbReference>
<proteinExistence type="predicted"/>
<dbReference type="PANTHER" id="PTHR10133">
    <property type="entry name" value="DNA POLYMERASE I"/>
    <property type="match status" value="1"/>
</dbReference>
<evidence type="ECO:0000313" key="6">
    <source>
        <dbReference type="Proteomes" id="UP000007517"/>
    </source>
</evidence>
<dbReference type="Proteomes" id="UP000007517">
    <property type="component" value="Chromosome"/>
</dbReference>
<keyword evidence="2" id="KW-0235">DNA replication</keyword>
<dbReference type="SUPFAM" id="SSF56672">
    <property type="entry name" value="DNA/RNA polymerases"/>
    <property type="match status" value="1"/>
</dbReference>
<dbReference type="CDD" id="cd06444">
    <property type="entry name" value="DNA_pol_A"/>
    <property type="match status" value="1"/>
</dbReference>
<comment type="catalytic activity">
    <reaction evidence="3">
        <text>DNA(n) + a 2'-deoxyribonucleoside 5'-triphosphate = DNA(n+1) + diphosphate</text>
        <dbReference type="Rhea" id="RHEA:22508"/>
        <dbReference type="Rhea" id="RHEA-COMP:17339"/>
        <dbReference type="Rhea" id="RHEA-COMP:17340"/>
        <dbReference type="ChEBI" id="CHEBI:33019"/>
        <dbReference type="ChEBI" id="CHEBI:61560"/>
        <dbReference type="ChEBI" id="CHEBI:173112"/>
        <dbReference type="EC" id="2.7.7.7"/>
    </reaction>
</comment>
<evidence type="ECO:0000256" key="1">
    <source>
        <dbReference type="ARBA" id="ARBA00012417"/>
    </source>
</evidence>
<evidence type="ECO:0000256" key="3">
    <source>
        <dbReference type="ARBA" id="ARBA00049244"/>
    </source>
</evidence>
<dbReference type="Gene3D" id="1.10.150.20">
    <property type="entry name" value="5' to 3' exonuclease, C-terminal subdomain"/>
    <property type="match status" value="1"/>
</dbReference>
<dbReference type="GO" id="GO:0003887">
    <property type="term" value="F:DNA-directed DNA polymerase activity"/>
    <property type="evidence" value="ECO:0007669"/>
    <property type="project" value="UniProtKB-EC"/>
</dbReference>
<accession>H6RLL1</accession>
<dbReference type="GO" id="GO:0003677">
    <property type="term" value="F:DNA binding"/>
    <property type="evidence" value="ECO:0007669"/>
    <property type="project" value="InterPro"/>
</dbReference>
<name>H6RLL1_BLASD</name>
<dbReference type="KEGG" id="bsd:BLASA_2866"/>
<dbReference type="InterPro" id="IPR002298">
    <property type="entry name" value="DNA_polymerase_A"/>
</dbReference>
<organism evidence="5 6">
    <name type="scientific">Blastococcus saxobsidens (strain DD2)</name>
    <dbReference type="NCBI Taxonomy" id="1146883"/>
    <lineage>
        <taxon>Bacteria</taxon>
        <taxon>Bacillati</taxon>
        <taxon>Actinomycetota</taxon>
        <taxon>Actinomycetes</taxon>
        <taxon>Geodermatophilales</taxon>
        <taxon>Geodermatophilaceae</taxon>
        <taxon>Blastococcus</taxon>
    </lineage>
</organism>
<sequence>MNRVVLRRREAVVEAHDLADGGAPAGVARFAAEELPAFVGDREAAVPVRWVWDDTTRWYPALLAAGVRIERCTDLRLAHAILRRSPFADQALLAADETAAWDELQPVPVAEPALFPPTDPADRLDPVAEHARQQAALAASPRRQGLELLLAAESSGALVAAEMTHTGMPWRADVHEQLLTELLGPRPVAGGRPAGLEWLLRQIREAFAAPGLNPDSPAELLRTLQHAGLPVGDTRSWTLEQVDHPGIPPLLEYKKLSRLLTANGWSWLDSWVRQGRFRATFLPGGVVTGRWASNGGGALSVPTQIRPAAVADEGWCLVVADVAQLEPRVLAGMSADTAMAEAARAKDLYQGMVDAGVVPGRAEAKVGILGAMYGGTRGESGRMMPRLARRYPRAIGLVEEAARAGERGEVVHTLLGRGSPLPTGAWAQREAELGEPAESAGPRDERDRARRAWGRFTRNFVVQGTGAEWALCWLADLRNRLWRLGGTGPLHQRPHLAFFLHDEVVVHAPADLAGAVVEEVRAAAGTAGRLLFGTFPVDFPLDVAVVRSWADAG</sequence>
<dbReference type="SMART" id="SM00482">
    <property type="entry name" value="POLAc"/>
    <property type="match status" value="1"/>
</dbReference>
<protein>
    <recommendedName>
        <fullName evidence="1">DNA-directed DNA polymerase</fullName>
        <ecNumber evidence="1">2.7.7.7</ecNumber>
    </recommendedName>
</protein>
<dbReference type="eggNOG" id="COG0749">
    <property type="taxonomic scope" value="Bacteria"/>
</dbReference>
<keyword evidence="5" id="KW-0540">Nuclease</keyword>
<dbReference type="OrthoDB" id="4414061at2"/>
<dbReference type="InterPro" id="IPR043502">
    <property type="entry name" value="DNA/RNA_pol_sf"/>
</dbReference>